<accession>A0A0D0B9S9</accession>
<reference evidence="1 2" key="1">
    <citation type="submission" date="2014-04" db="EMBL/GenBank/DDBJ databases">
        <authorList>
            <consortium name="DOE Joint Genome Institute"/>
            <person name="Kuo A."/>
            <person name="Ruytinx J."/>
            <person name="Rineau F."/>
            <person name="Colpaert J."/>
            <person name="Kohler A."/>
            <person name="Nagy L.G."/>
            <person name="Floudas D."/>
            <person name="Copeland A."/>
            <person name="Barry K.W."/>
            <person name="Cichocki N."/>
            <person name="Veneault-Fourrey C."/>
            <person name="LaButti K."/>
            <person name="Lindquist E.A."/>
            <person name="Lipzen A."/>
            <person name="Lundell T."/>
            <person name="Morin E."/>
            <person name="Murat C."/>
            <person name="Sun H."/>
            <person name="Tunlid A."/>
            <person name="Henrissat B."/>
            <person name="Grigoriev I.V."/>
            <person name="Hibbett D.S."/>
            <person name="Martin F."/>
            <person name="Nordberg H.P."/>
            <person name="Cantor M.N."/>
            <person name="Hua S.X."/>
        </authorList>
    </citation>
    <scope>NUCLEOTIDE SEQUENCE [LARGE SCALE GENOMIC DNA]</scope>
    <source>
        <strain evidence="1 2">UH-Slu-Lm8-n1</strain>
    </source>
</reference>
<keyword evidence="2" id="KW-1185">Reference proteome</keyword>
<gene>
    <name evidence="1" type="ORF">CY34DRAFT_807211</name>
</gene>
<dbReference type="InParanoid" id="A0A0D0B9S9"/>
<proteinExistence type="predicted"/>
<dbReference type="AlphaFoldDB" id="A0A0D0B9S9"/>
<dbReference type="HOGENOM" id="CLU_2997999_0_0_1"/>
<dbReference type="EMBL" id="KN835303">
    <property type="protein sequence ID" value="KIK40423.1"/>
    <property type="molecule type" value="Genomic_DNA"/>
</dbReference>
<protein>
    <submittedName>
        <fullName evidence="1">Unplaced genomic scaffold CY34scaffold_172, whole genome shotgun sequence</fullName>
    </submittedName>
</protein>
<evidence type="ECO:0000313" key="1">
    <source>
        <dbReference type="EMBL" id="KIK40423.1"/>
    </source>
</evidence>
<dbReference type="Proteomes" id="UP000054485">
    <property type="component" value="Unassembled WGS sequence"/>
</dbReference>
<organism evidence="1 2">
    <name type="scientific">Suillus luteus UH-Slu-Lm8-n1</name>
    <dbReference type="NCBI Taxonomy" id="930992"/>
    <lineage>
        <taxon>Eukaryota</taxon>
        <taxon>Fungi</taxon>
        <taxon>Dikarya</taxon>
        <taxon>Basidiomycota</taxon>
        <taxon>Agaricomycotina</taxon>
        <taxon>Agaricomycetes</taxon>
        <taxon>Agaricomycetidae</taxon>
        <taxon>Boletales</taxon>
        <taxon>Suillineae</taxon>
        <taxon>Suillaceae</taxon>
        <taxon>Suillus</taxon>
    </lineage>
</organism>
<name>A0A0D0B9S9_9AGAM</name>
<sequence length="57" mass="6300">MHRRVLGTYCLTIIAVLPRRMFTSSFASFTVWSTNNLLPTPPSVSTSFDPSAHSGDK</sequence>
<reference evidence="2" key="2">
    <citation type="submission" date="2015-01" db="EMBL/GenBank/DDBJ databases">
        <title>Evolutionary Origins and Diversification of the Mycorrhizal Mutualists.</title>
        <authorList>
            <consortium name="DOE Joint Genome Institute"/>
            <consortium name="Mycorrhizal Genomics Consortium"/>
            <person name="Kohler A."/>
            <person name="Kuo A."/>
            <person name="Nagy L.G."/>
            <person name="Floudas D."/>
            <person name="Copeland A."/>
            <person name="Barry K.W."/>
            <person name="Cichocki N."/>
            <person name="Veneault-Fourrey C."/>
            <person name="LaButti K."/>
            <person name="Lindquist E.A."/>
            <person name="Lipzen A."/>
            <person name="Lundell T."/>
            <person name="Morin E."/>
            <person name="Murat C."/>
            <person name="Riley R."/>
            <person name="Ohm R."/>
            <person name="Sun H."/>
            <person name="Tunlid A."/>
            <person name="Henrissat B."/>
            <person name="Grigoriev I.V."/>
            <person name="Hibbett D.S."/>
            <person name="Martin F."/>
        </authorList>
    </citation>
    <scope>NUCLEOTIDE SEQUENCE [LARGE SCALE GENOMIC DNA]</scope>
    <source>
        <strain evidence="2">UH-Slu-Lm8-n1</strain>
    </source>
</reference>
<evidence type="ECO:0000313" key="2">
    <source>
        <dbReference type="Proteomes" id="UP000054485"/>
    </source>
</evidence>
<dbReference type="OrthoDB" id="10520836at2759"/>